<gene>
    <name evidence="2" type="ORF">NE237_029571</name>
</gene>
<feature type="transmembrane region" description="Helical" evidence="1">
    <location>
        <begin position="7"/>
        <end position="24"/>
    </location>
</feature>
<keyword evidence="1" id="KW-1133">Transmembrane helix</keyword>
<keyword evidence="3" id="KW-1185">Reference proteome</keyword>
<organism evidence="2 3">
    <name type="scientific">Protea cynaroides</name>
    <dbReference type="NCBI Taxonomy" id="273540"/>
    <lineage>
        <taxon>Eukaryota</taxon>
        <taxon>Viridiplantae</taxon>
        <taxon>Streptophyta</taxon>
        <taxon>Embryophyta</taxon>
        <taxon>Tracheophyta</taxon>
        <taxon>Spermatophyta</taxon>
        <taxon>Magnoliopsida</taxon>
        <taxon>Proteales</taxon>
        <taxon>Proteaceae</taxon>
        <taxon>Protea</taxon>
    </lineage>
</organism>
<evidence type="ECO:0000313" key="2">
    <source>
        <dbReference type="EMBL" id="KAJ4952739.1"/>
    </source>
</evidence>
<protein>
    <submittedName>
        <fullName evidence="2">Uncharacterized protein</fullName>
    </submittedName>
</protein>
<evidence type="ECO:0000256" key="1">
    <source>
        <dbReference type="SAM" id="Phobius"/>
    </source>
</evidence>
<sequence length="102" mass="11647">MILHIPFYNVWLSFFCAFLMFTSVHIVPSFLHMIVSVCNFFPLQWWYASSWILDTKSGHGCLLGTGSLGVSYELELVKLQTLSCVCAILQDAGLFSCFYPYM</sequence>
<name>A0A9Q0GSF8_9MAGN</name>
<dbReference type="AlphaFoldDB" id="A0A9Q0GSF8"/>
<reference evidence="2" key="1">
    <citation type="journal article" date="2023" name="Plant J.">
        <title>The genome of the king protea, Protea cynaroides.</title>
        <authorList>
            <person name="Chang J."/>
            <person name="Duong T.A."/>
            <person name="Schoeman C."/>
            <person name="Ma X."/>
            <person name="Roodt D."/>
            <person name="Barker N."/>
            <person name="Li Z."/>
            <person name="Van de Peer Y."/>
            <person name="Mizrachi E."/>
        </authorList>
    </citation>
    <scope>NUCLEOTIDE SEQUENCE</scope>
    <source>
        <tissue evidence="2">Young leaves</tissue>
    </source>
</reference>
<keyword evidence="1" id="KW-0812">Transmembrane</keyword>
<proteinExistence type="predicted"/>
<dbReference type="EMBL" id="JAMYWD010000012">
    <property type="protein sequence ID" value="KAJ4952739.1"/>
    <property type="molecule type" value="Genomic_DNA"/>
</dbReference>
<keyword evidence="1" id="KW-0472">Membrane</keyword>
<accession>A0A9Q0GSF8</accession>
<evidence type="ECO:0000313" key="3">
    <source>
        <dbReference type="Proteomes" id="UP001141806"/>
    </source>
</evidence>
<comment type="caution">
    <text evidence="2">The sequence shown here is derived from an EMBL/GenBank/DDBJ whole genome shotgun (WGS) entry which is preliminary data.</text>
</comment>
<dbReference type="Proteomes" id="UP001141806">
    <property type="component" value="Unassembled WGS sequence"/>
</dbReference>